<dbReference type="SUPFAM" id="SSF54862">
    <property type="entry name" value="4Fe-4S ferredoxins"/>
    <property type="match status" value="1"/>
</dbReference>
<proteinExistence type="predicted"/>
<gene>
    <name evidence="1" type="ORF">G3T38_02375</name>
</gene>
<reference evidence="1 2" key="1">
    <citation type="journal article" date="2014" name="Int. J. Syst. Evol. Microbiol.">
        <title>Nocardioides zeae sp. nov., isolated from the stem of Zea mays.</title>
        <authorList>
            <person name="Glaeser S.P."/>
            <person name="McInroy J.A."/>
            <person name="Busse H.J."/>
            <person name="Kampfer P."/>
        </authorList>
    </citation>
    <scope>NUCLEOTIDE SEQUENCE [LARGE SCALE GENOMIC DNA]</scope>
    <source>
        <strain evidence="1 2">JCM 30728</strain>
    </source>
</reference>
<sequence length="76" mass="7744">MADERATTIDVQVGRGCISSGICVEIAPDSFELVGLRASPRRPLADTPAARAALVEAVEACPVEAIVMGPVAPGTP</sequence>
<keyword evidence="2" id="KW-1185">Reference proteome</keyword>
<accession>A0A6P0HFP1</accession>
<dbReference type="AlphaFoldDB" id="A0A6P0HFP1"/>
<dbReference type="Proteomes" id="UP000468687">
    <property type="component" value="Unassembled WGS sequence"/>
</dbReference>
<dbReference type="EMBL" id="JAAGXA010000001">
    <property type="protein sequence ID" value="NEN77117.1"/>
    <property type="molecule type" value="Genomic_DNA"/>
</dbReference>
<organism evidence="1 2">
    <name type="scientific">Nocardioides zeae</name>
    <dbReference type="NCBI Taxonomy" id="1457234"/>
    <lineage>
        <taxon>Bacteria</taxon>
        <taxon>Bacillati</taxon>
        <taxon>Actinomycetota</taxon>
        <taxon>Actinomycetes</taxon>
        <taxon>Propionibacteriales</taxon>
        <taxon>Nocardioidaceae</taxon>
        <taxon>Nocardioides</taxon>
    </lineage>
</organism>
<evidence type="ECO:0000313" key="2">
    <source>
        <dbReference type="Proteomes" id="UP000468687"/>
    </source>
</evidence>
<evidence type="ECO:0000313" key="1">
    <source>
        <dbReference type="EMBL" id="NEN77117.1"/>
    </source>
</evidence>
<protein>
    <submittedName>
        <fullName evidence="1">Ferredoxin</fullName>
    </submittedName>
</protein>
<dbReference type="Gene3D" id="3.30.70.20">
    <property type="match status" value="1"/>
</dbReference>
<name>A0A6P0HFP1_9ACTN</name>
<comment type="caution">
    <text evidence="1">The sequence shown here is derived from an EMBL/GenBank/DDBJ whole genome shotgun (WGS) entry which is preliminary data.</text>
</comment>
<dbReference type="Pfam" id="PF13370">
    <property type="entry name" value="Fer4_13"/>
    <property type="match status" value="1"/>
</dbReference>
<dbReference type="RefSeq" id="WP_163770443.1">
    <property type="nucleotide sequence ID" value="NZ_JAAGXA010000001.1"/>
</dbReference>